<sequence>MARNARQAGVVERYSRRTRWFHALTYVTVLTLLGTGWWLATGHEGHPSVLAEATGVPDVTLHTYAGWALAGLAAVAVTVAARATRVFLAESLRAERGDAHWLRRWPAAALNGRFPRHDGHFDPGQRIANLVVTALLAVLIGSGVGLAAIDGGTAFVWLQRVHRWSTYLVTPVLLGHIVIASGVLPGYRGVARSMHIGGRLRIEVARRIWPGWLERHENRDR</sequence>
<feature type="domain" description="Cytochrome b561 bacterial/Ni-hydrogenase" evidence="7">
    <location>
        <begin position="13"/>
        <end position="181"/>
    </location>
</feature>
<evidence type="ECO:0000259" key="7">
    <source>
        <dbReference type="Pfam" id="PF01292"/>
    </source>
</evidence>
<keyword evidence="4 6" id="KW-1133">Transmembrane helix</keyword>
<feature type="transmembrane region" description="Helical" evidence="6">
    <location>
        <begin position="164"/>
        <end position="184"/>
    </location>
</feature>
<dbReference type="SUPFAM" id="SSF81342">
    <property type="entry name" value="Transmembrane di-heme cytochromes"/>
    <property type="match status" value="1"/>
</dbReference>
<feature type="transmembrane region" description="Helical" evidence="6">
    <location>
        <begin position="64"/>
        <end position="83"/>
    </location>
</feature>
<gene>
    <name evidence="8" type="ORF">GCM10022255_009700</name>
</gene>
<evidence type="ECO:0000313" key="9">
    <source>
        <dbReference type="Proteomes" id="UP001500620"/>
    </source>
</evidence>
<comment type="caution">
    <text evidence="8">The sequence shown here is derived from an EMBL/GenBank/DDBJ whole genome shotgun (WGS) entry which is preliminary data.</text>
</comment>
<accession>A0ABP8CYB6</accession>
<evidence type="ECO:0000256" key="1">
    <source>
        <dbReference type="ARBA" id="ARBA00004651"/>
    </source>
</evidence>
<evidence type="ECO:0000313" key="8">
    <source>
        <dbReference type="EMBL" id="GAA4244887.1"/>
    </source>
</evidence>
<feature type="transmembrane region" description="Helical" evidence="6">
    <location>
        <begin position="130"/>
        <end position="158"/>
    </location>
</feature>
<reference evidence="9" key="1">
    <citation type="journal article" date="2019" name="Int. J. Syst. Evol. Microbiol.">
        <title>The Global Catalogue of Microorganisms (GCM) 10K type strain sequencing project: providing services to taxonomists for standard genome sequencing and annotation.</title>
        <authorList>
            <consortium name="The Broad Institute Genomics Platform"/>
            <consortium name="The Broad Institute Genome Sequencing Center for Infectious Disease"/>
            <person name="Wu L."/>
            <person name="Ma J."/>
        </authorList>
    </citation>
    <scope>NUCLEOTIDE SEQUENCE [LARGE SCALE GENOMIC DNA]</scope>
    <source>
        <strain evidence="9">JCM 17441</strain>
    </source>
</reference>
<protein>
    <recommendedName>
        <fullName evidence="7">Cytochrome b561 bacterial/Ni-hydrogenase domain-containing protein</fullName>
    </recommendedName>
</protein>
<organism evidence="8 9">
    <name type="scientific">Dactylosporangium darangshiense</name>
    <dbReference type="NCBI Taxonomy" id="579108"/>
    <lineage>
        <taxon>Bacteria</taxon>
        <taxon>Bacillati</taxon>
        <taxon>Actinomycetota</taxon>
        <taxon>Actinomycetes</taxon>
        <taxon>Micromonosporales</taxon>
        <taxon>Micromonosporaceae</taxon>
        <taxon>Dactylosporangium</taxon>
    </lineage>
</organism>
<dbReference type="RefSeq" id="WP_345121638.1">
    <property type="nucleotide sequence ID" value="NZ_BAABAT010000002.1"/>
</dbReference>
<dbReference type="InterPro" id="IPR016174">
    <property type="entry name" value="Di-haem_cyt_TM"/>
</dbReference>
<evidence type="ECO:0000256" key="4">
    <source>
        <dbReference type="ARBA" id="ARBA00022989"/>
    </source>
</evidence>
<keyword evidence="2" id="KW-1003">Cell membrane</keyword>
<name>A0ABP8CYB6_9ACTN</name>
<keyword evidence="3 6" id="KW-0812">Transmembrane</keyword>
<evidence type="ECO:0000256" key="6">
    <source>
        <dbReference type="SAM" id="Phobius"/>
    </source>
</evidence>
<feature type="transmembrane region" description="Helical" evidence="6">
    <location>
        <begin position="20"/>
        <end position="40"/>
    </location>
</feature>
<dbReference type="Gene3D" id="1.20.950.20">
    <property type="entry name" value="Transmembrane di-heme cytochromes, Chain C"/>
    <property type="match status" value="1"/>
</dbReference>
<dbReference type="EMBL" id="BAABAT010000002">
    <property type="protein sequence ID" value="GAA4244887.1"/>
    <property type="molecule type" value="Genomic_DNA"/>
</dbReference>
<comment type="subcellular location">
    <subcellularLocation>
        <location evidence="1">Cell membrane</location>
        <topology evidence="1">Multi-pass membrane protein</topology>
    </subcellularLocation>
</comment>
<keyword evidence="9" id="KW-1185">Reference proteome</keyword>
<evidence type="ECO:0000256" key="5">
    <source>
        <dbReference type="ARBA" id="ARBA00023136"/>
    </source>
</evidence>
<dbReference type="Proteomes" id="UP001500620">
    <property type="component" value="Unassembled WGS sequence"/>
</dbReference>
<dbReference type="InterPro" id="IPR011577">
    <property type="entry name" value="Cyt_b561_bac/Ni-Hgenase"/>
</dbReference>
<keyword evidence="5 6" id="KW-0472">Membrane</keyword>
<proteinExistence type="predicted"/>
<evidence type="ECO:0000256" key="3">
    <source>
        <dbReference type="ARBA" id="ARBA00022692"/>
    </source>
</evidence>
<evidence type="ECO:0000256" key="2">
    <source>
        <dbReference type="ARBA" id="ARBA00022475"/>
    </source>
</evidence>
<dbReference type="Pfam" id="PF01292">
    <property type="entry name" value="Ni_hydr_CYTB"/>
    <property type="match status" value="1"/>
</dbReference>